<dbReference type="Proteomes" id="UP000274117">
    <property type="component" value="Unassembled WGS sequence"/>
</dbReference>
<dbReference type="PROSITE" id="PS51257">
    <property type="entry name" value="PROKAR_LIPOPROTEIN"/>
    <property type="match status" value="1"/>
</dbReference>
<gene>
    <name evidence="2" type="ORF">EI998_00495</name>
</gene>
<evidence type="ECO:0008006" key="4">
    <source>
        <dbReference type="Google" id="ProtNLM"/>
    </source>
</evidence>
<protein>
    <recommendedName>
        <fullName evidence="4">Lipoprotein</fullName>
    </recommendedName>
</protein>
<name>A0A426TIY4_STRSU</name>
<feature type="chain" id="PRO_5019391441" description="Lipoprotein" evidence="1">
    <location>
        <begin position="22"/>
        <end position="89"/>
    </location>
</feature>
<comment type="caution">
    <text evidence="2">The sequence shown here is derived from an EMBL/GenBank/DDBJ whole genome shotgun (WGS) entry which is preliminary data.</text>
</comment>
<reference evidence="2 3" key="2">
    <citation type="submission" date="2018-12" db="EMBL/GenBank/DDBJ databases">
        <title>Whole-genome sequences of fifteen clinical Streptococcus suis strains isolated from pigs between 2006 and 2018.</title>
        <authorList>
            <person name="Stevens M.J.A."/>
            <person name="Cernela N."/>
            <person name="Spoerry Serrano N."/>
            <person name="Schmitt S."/>
            <person name="Schrenzel J."/>
            <person name="Stephan R."/>
        </authorList>
    </citation>
    <scope>NUCLEOTIDE SEQUENCE [LARGE SCALE GENOMIC DNA]</scope>
    <source>
        <strain evidence="2 3">PP422</strain>
    </source>
</reference>
<dbReference type="RefSeq" id="WP_125265384.1">
    <property type="nucleotide sequence ID" value="NZ_CP102145.1"/>
</dbReference>
<evidence type="ECO:0000313" key="3">
    <source>
        <dbReference type="Proteomes" id="UP000274117"/>
    </source>
</evidence>
<dbReference type="AlphaFoldDB" id="A0A426TIY4"/>
<evidence type="ECO:0000313" key="2">
    <source>
        <dbReference type="EMBL" id="RRR55542.1"/>
    </source>
</evidence>
<proteinExistence type="predicted"/>
<accession>A0A426TIY4</accession>
<sequence>MKKILLVALALASLMMLSACGNKTVFDTNYTFNYAQVKLPDGSVKTGKVKEWTDYSDGDQLQIRFEDGTTYLVHSSQAVLSVDEIETTP</sequence>
<evidence type="ECO:0000256" key="1">
    <source>
        <dbReference type="SAM" id="SignalP"/>
    </source>
</evidence>
<reference evidence="2 3" key="1">
    <citation type="submission" date="2018-11" db="EMBL/GenBank/DDBJ databases">
        <authorList>
            <person name="Stevens M.J."/>
            <person name="Cernela N."/>
            <person name="Spoerry Serrano N."/>
            <person name="Schmitt S."/>
            <person name="Schrenzel J."/>
            <person name="Stephan R."/>
        </authorList>
    </citation>
    <scope>NUCLEOTIDE SEQUENCE [LARGE SCALE GENOMIC DNA]</scope>
    <source>
        <strain evidence="2 3">PP422</strain>
    </source>
</reference>
<organism evidence="2 3">
    <name type="scientific">Streptococcus suis</name>
    <dbReference type="NCBI Taxonomy" id="1307"/>
    <lineage>
        <taxon>Bacteria</taxon>
        <taxon>Bacillati</taxon>
        <taxon>Bacillota</taxon>
        <taxon>Bacilli</taxon>
        <taxon>Lactobacillales</taxon>
        <taxon>Streptococcaceae</taxon>
        <taxon>Streptococcus</taxon>
    </lineage>
</organism>
<keyword evidence="1" id="KW-0732">Signal</keyword>
<feature type="signal peptide" evidence="1">
    <location>
        <begin position="1"/>
        <end position="21"/>
    </location>
</feature>
<dbReference type="EMBL" id="RSDO01000001">
    <property type="protein sequence ID" value="RRR55542.1"/>
    <property type="molecule type" value="Genomic_DNA"/>
</dbReference>